<comment type="caution">
    <text evidence="14">The sequence shown here is derived from an EMBL/GenBank/DDBJ whole genome shotgun (WGS) entry which is preliminary data.</text>
</comment>
<dbReference type="GO" id="GO:0042802">
    <property type="term" value="F:identical protein binding"/>
    <property type="evidence" value="ECO:0007669"/>
    <property type="project" value="UniProtKB-ARBA"/>
</dbReference>
<reference evidence="14 15" key="1">
    <citation type="submission" date="2020-02" db="EMBL/GenBank/DDBJ databases">
        <title>Genome sequence of strain AETb3-4.</title>
        <authorList>
            <person name="Gao J."/>
            <person name="Zhang X."/>
        </authorList>
    </citation>
    <scope>NUCLEOTIDE SEQUENCE [LARGE SCALE GENOMIC DNA]</scope>
    <source>
        <strain evidence="14 15">AETb3-4</strain>
    </source>
</reference>
<dbReference type="EMBL" id="JAAMFM010000035">
    <property type="protein sequence ID" value="NVM96590.1"/>
    <property type="molecule type" value="Genomic_DNA"/>
</dbReference>
<dbReference type="Proteomes" id="UP000543556">
    <property type="component" value="Unassembled WGS sequence"/>
</dbReference>
<protein>
    <recommendedName>
        <fullName evidence="3 10">Beta sliding clamp</fullName>
    </recommendedName>
</protein>
<dbReference type="InterPro" id="IPR046938">
    <property type="entry name" value="DNA_clamp_sf"/>
</dbReference>
<keyword evidence="15" id="KW-1185">Reference proteome</keyword>
<dbReference type="GO" id="GO:0003887">
    <property type="term" value="F:DNA-directed DNA polymerase activity"/>
    <property type="evidence" value="ECO:0007669"/>
    <property type="project" value="UniProtKB-UniRule"/>
</dbReference>
<dbReference type="CDD" id="cd00140">
    <property type="entry name" value="beta_clamp"/>
    <property type="match status" value="1"/>
</dbReference>
<evidence type="ECO:0000256" key="10">
    <source>
        <dbReference type="PIRNR" id="PIRNR000804"/>
    </source>
</evidence>
<dbReference type="GO" id="GO:0006271">
    <property type="term" value="P:DNA strand elongation involved in DNA replication"/>
    <property type="evidence" value="ECO:0007669"/>
    <property type="project" value="TreeGrafter"/>
</dbReference>
<dbReference type="InterPro" id="IPR022635">
    <property type="entry name" value="DNA_polIII_beta_C"/>
</dbReference>
<dbReference type="PIRSF" id="PIRSF000804">
    <property type="entry name" value="DNA_pol_III_b"/>
    <property type="match status" value="1"/>
</dbReference>
<sequence>MKFRVERDVLTEAVSWAARSLSPRPPVPVLSGLLLKAEAGTLSLASFDYEISARLEIAADIAEEGTILVSGRLLADICRSLPTAPVDVETDASKVTLTCRSSRFHLATMPVNDYPELPALPELSGTIDGEAFAQAVSQVIIASSRDDTLPILTGVKMEIEGDLITLLATDRYRLALREVRWHPTTPGISTGVLVKAKTLSEVAKTLGGSGNINIALSDNSELIGFESGGRRTTSLLVDGDYPKIRSLFPENTPIHATVETTSLAEAVRRVSLVAERNTPVRLMFSDGQLTLDAGTGEDAQASENLEASLVGEDITVAFNPHYLSEGLNAFDSKYVRFSFTSAPKPAMLTAQDDLDGENSDDYRYLVMPVRLPNQ</sequence>
<evidence type="ECO:0000256" key="9">
    <source>
        <dbReference type="ARBA" id="ARBA00023125"/>
    </source>
</evidence>
<comment type="subcellular location">
    <subcellularLocation>
        <location evidence="1 10">Cytoplasm</location>
    </subcellularLocation>
</comment>
<dbReference type="InterPro" id="IPR022637">
    <property type="entry name" value="DNA_polIII_beta_cen"/>
</dbReference>
<keyword evidence="4 10" id="KW-0963">Cytoplasm</keyword>
<dbReference type="RefSeq" id="WP_176636310.1">
    <property type="nucleotide sequence ID" value="NZ_JAAMFM010000035.1"/>
</dbReference>
<evidence type="ECO:0000256" key="2">
    <source>
        <dbReference type="ARBA" id="ARBA00010752"/>
    </source>
</evidence>
<evidence type="ECO:0000259" key="11">
    <source>
        <dbReference type="Pfam" id="PF00712"/>
    </source>
</evidence>
<keyword evidence="7 10" id="KW-0235">DNA replication</keyword>
<evidence type="ECO:0000313" key="15">
    <source>
        <dbReference type="Proteomes" id="UP000543556"/>
    </source>
</evidence>
<evidence type="ECO:0000256" key="8">
    <source>
        <dbReference type="ARBA" id="ARBA00022932"/>
    </source>
</evidence>
<evidence type="ECO:0000259" key="13">
    <source>
        <dbReference type="Pfam" id="PF02768"/>
    </source>
</evidence>
<keyword evidence="5 10" id="KW-0808">Transferase</keyword>
<dbReference type="GO" id="GO:0008408">
    <property type="term" value="F:3'-5' exonuclease activity"/>
    <property type="evidence" value="ECO:0007669"/>
    <property type="project" value="InterPro"/>
</dbReference>
<name>A0A7Y7IJI7_9MICC</name>
<evidence type="ECO:0000256" key="3">
    <source>
        <dbReference type="ARBA" id="ARBA00021035"/>
    </source>
</evidence>
<comment type="similarity">
    <text evidence="2 10">Belongs to the beta sliding clamp family.</text>
</comment>
<dbReference type="AlphaFoldDB" id="A0A7Y7IJI7"/>
<dbReference type="GO" id="GO:0003677">
    <property type="term" value="F:DNA binding"/>
    <property type="evidence" value="ECO:0007669"/>
    <property type="project" value="UniProtKB-UniRule"/>
</dbReference>
<evidence type="ECO:0000313" key="14">
    <source>
        <dbReference type="EMBL" id="NVM96590.1"/>
    </source>
</evidence>
<proteinExistence type="inferred from homology"/>
<evidence type="ECO:0000256" key="4">
    <source>
        <dbReference type="ARBA" id="ARBA00022490"/>
    </source>
</evidence>
<evidence type="ECO:0000259" key="12">
    <source>
        <dbReference type="Pfam" id="PF02767"/>
    </source>
</evidence>
<keyword evidence="9" id="KW-0238">DNA-binding</keyword>
<dbReference type="Pfam" id="PF02768">
    <property type="entry name" value="DNA_pol3_beta_3"/>
    <property type="match status" value="1"/>
</dbReference>
<dbReference type="FunFam" id="3.10.150.10:FF:000001">
    <property type="entry name" value="Beta sliding clamp"/>
    <property type="match status" value="1"/>
</dbReference>
<dbReference type="FunFam" id="3.10.150.10:FF:000005">
    <property type="entry name" value="Beta sliding clamp"/>
    <property type="match status" value="1"/>
</dbReference>
<feature type="domain" description="DNA polymerase III beta sliding clamp C-terminal" evidence="13">
    <location>
        <begin position="245"/>
        <end position="369"/>
    </location>
</feature>
<keyword evidence="8 10" id="KW-0239">DNA-directed DNA polymerase</keyword>
<dbReference type="PANTHER" id="PTHR30478">
    <property type="entry name" value="DNA POLYMERASE III SUBUNIT BETA"/>
    <property type="match status" value="1"/>
</dbReference>
<dbReference type="SUPFAM" id="SSF55979">
    <property type="entry name" value="DNA clamp"/>
    <property type="match status" value="3"/>
</dbReference>
<dbReference type="SMART" id="SM00480">
    <property type="entry name" value="POL3Bc"/>
    <property type="match status" value="1"/>
</dbReference>
<gene>
    <name evidence="14" type="primary">dnaN</name>
    <name evidence="14" type="ORF">G6034_17085</name>
</gene>
<accession>A0A7Y7IJI7</accession>
<comment type="function">
    <text evidence="10">Confers DNA tethering and processivity to DNA polymerases and other proteins. Acts as a clamp, forming a ring around DNA (a reaction catalyzed by the clamp-loading complex) which diffuses in an ATP-independent manner freely and bidirectionally along dsDNA. Initially characterized for its ability to contact the catalytic subunit of DNA polymerase III (Pol III), a complex, multichain enzyme responsible for most of the replicative synthesis in bacteria; Pol III exhibits 3'-5' exonuclease proofreading activity. The beta chain is required for initiation of replication as well as for processivity of DNA replication.</text>
</comment>
<dbReference type="Gene3D" id="3.10.150.10">
    <property type="entry name" value="DNA Polymerase III, subunit A, domain 2"/>
    <property type="match status" value="3"/>
</dbReference>
<comment type="subunit">
    <text evidence="10">Forms a ring-shaped head-to-tail homodimer around DNA.</text>
</comment>
<keyword evidence="6 10" id="KW-0548">Nucleotidyltransferase</keyword>
<dbReference type="GO" id="GO:0005737">
    <property type="term" value="C:cytoplasm"/>
    <property type="evidence" value="ECO:0007669"/>
    <property type="project" value="UniProtKB-SubCell"/>
</dbReference>
<feature type="domain" description="DNA polymerase III beta sliding clamp N-terminal" evidence="11">
    <location>
        <begin position="1"/>
        <end position="118"/>
    </location>
</feature>
<organism evidence="14 15">
    <name type="scientific">Arthrobacter wenxiniae</name>
    <dbReference type="NCBI Taxonomy" id="2713570"/>
    <lineage>
        <taxon>Bacteria</taxon>
        <taxon>Bacillati</taxon>
        <taxon>Actinomycetota</taxon>
        <taxon>Actinomycetes</taxon>
        <taxon>Micrococcales</taxon>
        <taxon>Micrococcaceae</taxon>
        <taxon>Arthrobacter</taxon>
    </lineage>
</organism>
<dbReference type="GO" id="GO:0009360">
    <property type="term" value="C:DNA polymerase III complex"/>
    <property type="evidence" value="ECO:0007669"/>
    <property type="project" value="InterPro"/>
</dbReference>
<feature type="domain" description="DNA polymerase III beta sliding clamp central" evidence="12">
    <location>
        <begin position="127"/>
        <end position="243"/>
    </location>
</feature>
<dbReference type="Pfam" id="PF02767">
    <property type="entry name" value="DNA_pol3_beta_2"/>
    <property type="match status" value="1"/>
</dbReference>
<dbReference type="NCBIfam" id="TIGR00663">
    <property type="entry name" value="dnan"/>
    <property type="match status" value="1"/>
</dbReference>
<evidence type="ECO:0000256" key="5">
    <source>
        <dbReference type="ARBA" id="ARBA00022679"/>
    </source>
</evidence>
<evidence type="ECO:0000256" key="1">
    <source>
        <dbReference type="ARBA" id="ARBA00004496"/>
    </source>
</evidence>
<evidence type="ECO:0000256" key="6">
    <source>
        <dbReference type="ARBA" id="ARBA00022695"/>
    </source>
</evidence>
<dbReference type="Pfam" id="PF00712">
    <property type="entry name" value="DNA_pol3_beta"/>
    <property type="match status" value="1"/>
</dbReference>
<evidence type="ECO:0000256" key="7">
    <source>
        <dbReference type="ARBA" id="ARBA00022705"/>
    </source>
</evidence>
<dbReference type="PANTHER" id="PTHR30478:SF0">
    <property type="entry name" value="BETA SLIDING CLAMP"/>
    <property type="match status" value="1"/>
</dbReference>
<dbReference type="InterPro" id="IPR001001">
    <property type="entry name" value="DNA_polIII_beta"/>
</dbReference>
<dbReference type="InterPro" id="IPR022634">
    <property type="entry name" value="DNA_polIII_beta_N"/>
</dbReference>